<comment type="caution">
    <text evidence="2">The sequence shown here is derived from an EMBL/GenBank/DDBJ whole genome shotgun (WGS) entry which is preliminary data.</text>
</comment>
<evidence type="ECO:0000313" key="3">
    <source>
        <dbReference type="Proteomes" id="UP000612362"/>
    </source>
</evidence>
<dbReference type="EMBL" id="BNJF01000004">
    <property type="protein sequence ID" value="GHO48466.1"/>
    <property type="molecule type" value="Genomic_DNA"/>
</dbReference>
<proteinExistence type="predicted"/>
<gene>
    <name evidence="2" type="ORF">KSX_66290</name>
</gene>
<keyword evidence="1" id="KW-1133">Transmembrane helix</keyword>
<dbReference type="AlphaFoldDB" id="A0A8J3I6T1"/>
<feature type="transmembrane region" description="Helical" evidence="1">
    <location>
        <begin position="12"/>
        <end position="40"/>
    </location>
</feature>
<reference evidence="2" key="1">
    <citation type="submission" date="2020-10" db="EMBL/GenBank/DDBJ databases">
        <title>Taxonomic study of unclassified bacteria belonging to the class Ktedonobacteria.</title>
        <authorList>
            <person name="Yabe S."/>
            <person name="Wang C.M."/>
            <person name="Zheng Y."/>
            <person name="Sakai Y."/>
            <person name="Cavaletti L."/>
            <person name="Monciardini P."/>
            <person name="Donadio S."/>
        </authorList>
    </citation>
    <scope>NUCLEOTIDE SEQUENCE</scope>
    <source>
        <strain evidence="2">SOSP1-1</strain>
    </source>
</reference>
<dbReference type="RefSeq" id="WP_220197672.1">
    <property type="nucleotide sequence ID" value="NZ_BNJF01000004.1"/>
</dbReference>
<evidence type="ECO:0000256" key="1">
    <source>
        <dbReference type="SAM" id="Phobius"/>
    </source>
</evidence>
<keyword evidence="1" id="KW-0812">Transmembrane</keyword>
<protein>
    <submittedName>
        <fullName evidence="2">Uncharacterized protein</fullName>
    </submittedName>
</protein>
<accession>A0A8J3I6T1</accession>
<keyword evidence="3" id="KW-1185">Reference proteome</keyword>
<evidence type="ECO:0000313" key="2">
    <source>
        <dbReference type="EMBL" id="GHO48466.1"/>
    </source>
</evidence>
<name>A0A8J3I6T1_9CHLR</name>
<keyword evidence="1" id="KW-0472">Membrane</keyword>
<feature type="transmembrane region" description="Helical" evidence="1">
    <location>
        <begin position="52"/>
        <end position="73"/>
    </location>
</feature>
<dbReference type="Proteomes" id="UP000612362">
    <property type="component" value="Unassembled WGS sequence"/>
</dbReference>
<sequence>MKDAVQLQTKVYYYNILIRSLLCFIYIPLAFSGFCLAMLLVEMLQTHSFEGLFGWLCGLGLVLFFAYGTIPLWNTRLELSPEGVTYTNPGYYRIYTPWENIERIVRLSRFRTSTSFILRIPATTNIKFLEGKQQHLAIIERCSLLTTKAEVLRRAYSIPLMALMPKKDLENGTFSTYLQQYAPHLSYV</sequence>
<organism evidence="2 3">
    <name type="scientific">Ktedonospora formicarum</name>
    <dbReference type="NCBI Taxonomy" id="2778364"/>
    <lineage>
        <taxon>Bacteria</taxon>
        <taxon>Bacillati</taxon>
        <taxon>Chloroflexota</taxon>
        <taxon>Ktedonobacteria</taxon>
        <taxon>Ktedonobacterales</taxon>
        <taxon>Ktedonobacteraceae</taxon>
        <taxon>Ktedonospora</taxon>
    </lineage>
</organism>